<proteinExistence type="predicted"/>
<feature type="domain" description="PRC-barrel" evidence="1">
    <location>
        <begin position="70"/>
        <end position="111"/>
    </location>
</feature>
<reference evidence="3 4" key="1">
    <citation type="submission" date="2020-02" db="EMBL/GenBank/DDBJ databases">
        <title>Draft genome sequence of Haematococcus lacustris strain NIES-144.</title>
        <authorList>
            <person name="Morimoto D."/>
            <person name="Nakagawa S."/>
            <person name="Yoshida T."/>
            <person name="Sawayama S."/>
        </authorList>
    </citation>
    <scope>NUCLEOTIDE SEQUENCE [LARGE SCALE GENOMIC DNA]</scope>
    <source>
        <strain evidence="3 4">NIES-144</strain>
    </source>
</reference>
<organism evidence="3 4">
    <name type="scientific">Haematococcus lacustris</name>
    <name type="common">Green alga</name>
    <name type="synonym">Haematococcus pluvialis</name>
    <dbReference type="NCBI Taxonomy" id="44745"/>
    <lineage>
        <taxon>Eukaryota</taxon>
        <taxon>Viridiplantae</taxon>
        <taxon>Chlorophyta</taxon>
        <taxon>core chlorophytes</taxon>
        <taxon>Chlorophyceae</taxon>
        <taxon>CS clade</taxon>
        <taxon>Chlamydomonadales</taxon>
        <taxon>Haematococcaceae</taxon>
        <taxon>Haematococcus</taxon>
    </lineage>
</organism>
<dbReference type="SUPFAM" id="SSF50346">
    <property type="entry name" value="PRC-barrel domain"/>
    <property type="match status" value="1"/>
</dbReference>
<gene>
    <name evidence="3" type="ORF">HaLaN_01468</name>
</gene>
<name>A0A699YIF4_HAELA</name>
<evidence type="ECO:0000313" key="3">
    <source>
        <dbReference type="EMBL" id="GFH06776.1"/>
    </source>
</evidence>
<dbReference type="Gene3D" id="2.60.120.620">
    <property type="entry name" value="q2cbj1_9rhob like domain"/>
    <property type="match status" value="1"/>
</dbReference>
<feature type="domain" description="Prolyl 4-hydroxylase alpha subunit Fe(2+) 2OG dioxygenase" evidence="2">
    <location>
        <begin position="287"/>
        <end position="337"/>
    </location>
</feature>
<evidence type="ECO:0000313" key="4">
    <source>
        <dbReference type="Proteomes" id="UP000485058"/>
    </source>
</evidence>
<dbReference type="InterPro" id="IPR044862">
    <property type="entry name" value="Pro_4_hyd_alph_FE2OG_OXY"/>
</dbReference>
<dbReference type="Proteomes" id="UP000485058">
    <property type="component" value="Unassembled WGS sequence"/>
</dbReference>
<accession>A0A699YIF4</accession>
<sequence length="338" mass="36441">MHAQGRNLGVVGGLWVDPVRLQVLSVDLDDKKGVGSKQIANFPLARLEQIGDVVLVHDDKVLYEPALDGRFGYYMLPGLEVRTRSGEYLGKVRDFSFSPDNGALARIIYDDFGLAFLPSAFFDTFSLTIGDVVNVGVGGLVVSDQARYNEQRESSGVFAAIPSLLRTLTTGSTRTVAALTDGYRGGEAGSSVAGYLPQGYSFEQWEADAARCDAKAALAEKQRAAGMGGSLLVWADGSARGDIARWLHASTEEAAGRQGLLHVLHLLQGVRQQLLGQGLEVAGQVTFQLACYPGNGARYVRHRDRSASAPSRRVTAILYLNQPHWPASTWGGQLAVYQ</sequence>
<dbReference type="EMBL" id="BLLF01000055">
    <property type="protein sequence ID" value="GFH06776.1"/>
    <property type="molecule type" value="Genomic_DNA"/>
</dbReference>
<dbReference type="PANTHER" id="PTHR36740:SF1">
    <property type="entry name" value="PRC-BARREL DOMAIN-CONTAINING PROTEIN"/>
    <property type="match status" value="1"/>
</dbReference>
<dbReference type="Pfam" id="PF13640">
    <property type="entry name" value="2OG-FeII_Oxy_3"/>
    <property type="match status" value="1"/>
</dbReference>
<dbReference type="InterPro" id="IPR027275">
    <property type="entry name" value="PRC-brl_dom"/>
</dbReference>
<feature type="non-terminal residue" evidence="3">
    <location>
        <position position="338"/>
    </location>
</feature>
<dbReference type="PANTHER" id="PTHR36740">
    <property type="entry name" value="PRC DOMAIN-CONTAINING PROTEIN"/>
    <property type="match status" value="1"/>
</dbReference>
<evidence type="ECO:0000259" key="1">
    <source>
        <dbReference type="Pfam" id="PF05239"/>
    </source>
</evidence>
<protein>
    <submittedName>
        <fullName evidence="3">PRC domain-containing protein</fullName>
    </submittedName>
</protein>
<dbReference type="InterPro" id="IPR011033">
    <property type="entry name" value="PRC_barrel-like_sf"/>
</dbReference>
<comment type="caution">
    <text evidence="3">The sequence shown here is derived from an EMBL/GenBank/DDBJ whole genome shotgun (WGS) entry which is preliminary data.</text>
</comment>
<evidence type="ECO:0000259" key="2">
    <source>
        <dbReference type="Pfam" id="PF13640"/>
    </source>
</evidence>
<keyword evidence="4" id="KW-1185">Reference proteome</keyword>
<dbReference type="Pfam" id="PF05239">
    <property type="entry name" value="PRC"/>
    <property type="match status" value="1"/>
</dbReference>
<dbReference type="AlphaFoldDB" id="A0A699YIF4"/>